<dbReference type="PANTHER" id="PTHR47926">
    <property type="entry name" value="PENTATRICOPEPTIDE REPEAT-CONTAINING PROTEIN"/>
    <property type="match status" value="1"/>
</dbReference>
<dbReference type="EMBL" id="LR746268">
    <property type="protein sequence ID" value="CAA7396635.1"/>
    <property type="molecule type" value="Genomic_DNA"/>
</dbReference>
<dbReference type="InterPro" id="IPR046848">
    <property type="entry name" value="E_motif"/>
</dbReference>
<dbReference type="FunFam" id="1.25.40.10:FF:000305">
    <property type="entry name" value="Pentatricopeptide repeat-containing protein mitochondrial"/>
    <property type="match status" value="1"/>
</dbReference>
<dbReference type="Pfam" id="PF20431">
    <property type="entry name" value="E_motif"/>
    <property type="match status" value="1"/>
</dbReference>
<dbReference type="Pfam" id="PF13041">
    <property type="entry name" value="PPR_2"/>
    <property type="match status" value="2"/>
</dbReference>
<reference evidence="4" key="1">
    <citation type="submission" date="2020-02" db="EMBL/GenBank/DDBJ databases">
        <authorList>
            <person name="Scholz U."/>
            <person name="Mascher M."/>
            <person name="Fiebig A."/>
        </authorList>
    </citation>
    <scope>NUCLEOTIDE SEQUENCE</scope>
</reference>
<dbReference type="Gene3D" id="1.25.40.10">
    <property type="entry name" value="Tetratricopeptide repeat domain"/>
    <property type="match status" value="5"/>
</dbReference>
<proteinExistence type="predicted"/>
<dbReference type="Pfam" id="PF14432">
    <property type="entry name" value="DYW_deaminase"/>
    <property type="match status" value="1"/>
</dbReference>
<feature type="repeat" description="PPR" evidence="2">
    <location>
        <begin position="305"/>
        <end position="339"/>
    </location>
</feature>
<evidence type="ECO:0000256" key="1">
    <source>
        <dbReference type="ARBA" id="ARBA00022737"/>
    </source>
</evidence>
<dbReference type="GO" id="GO:0009451">
    <property type="term" value="P:RNA modification"/>
    <property type="evidence" value="ECO:0007669"/>
    <property type="project" value="InterPro"/>
</dbReference>
<evidence type="ECO:0000259" key="3">
    <source>
        <dbReference type="Pfam" id="PF14432"/>
    </source>
</evidence>
<dbReference type="InterPro" id="IPR011990">
    <property type="entry name" value="TPR-like_helical_dom_sf"/>
</dbReference>
<feature type="repeat" description="PPR" evidence="2">
    <location>
        <begin position="167"/>
        <end position="201"/>
    </location>
</feature>
<feature type="domain" description="DYW" evidence="3">
    <location>
        <begin position="772"/>
        <end position="864"/>
    </location>
</feature>
<accession>A0A7I8KI19</accession>
<evidence type="ECO:0000256" key="2">
    <source>
        <dbReference type="PROSITE-ProRule" id="PRU00708"/>
    </source>
</evidence>
<dbReference type="OrthoDB" id="185373at2759"/>
<dbReference type="SUPFAM" id="SSF48452">
    <property type="entry name" value="TPR-like"/>
    <property type="match status" value="1"/>
</dbReference>
<dbReference type="Pfam" id="PF01535">
    <property type="entry name" value="PPR"/>
    <property type="match status" value="7"/>
</dbReference>
<dbReference type="PROSITE" id="PS51375">
    <property type="entry name" value="PPR"/>
    <property type="match status" value="7"/>
</dbReference>
<evidence type="ECO:0000313" key="4">
    <source>
        <dbReference type="EMBL" id="CAA7396635.1"/>
    </source>
</evidence>
<evidence type="ECO:0000313" key="5">
    <source>
        <dbReference type="Proteomes" id="UP000663760"/>
    </source>
</evidence>
<dbReference type="InterPro" id="IPR046960">
    <property type="entry name" value="PPR_At4g14850-like_plant"/>
</dbReference>
<dbReference type="AlphaFoldDB" id="A0A7I8KI19"/>
<feature type="repeat" description="PPR" evidence="2">
    <location>
        <begin position="557"/>
        <end position="591"/>
    </location>
</feature>
<feature type="repeat" description="PPR" evidence="2">
    <location>
        <begin position="274"/>
        <end position="304"/>
    </location>
</feature>
<gene>
    <name evidence="4" type="ORF">SI8410_05007298</name>
</gene>
<feature type="repeat" description="PPR" evidence="2">
    <location>
        <begin position="340"/>
        <end position="374"/>
    </location>
</feature>
<dbReference type="FunFam" id="1.25.40.10:FF:000348">
    <property type="entry name" value="Pentatricopeptide repeat-containing protein chloroplastic"/>
    <property type="match status" value="1"/>
</dbReference>
<organism evidence="4 5">
    <name type="scientific">Spirodela intermedia</name>
    <name type="common">Intermediate duckweed</name>
    <dbReference type="NCBI Taxonomy" id="51605"/>
    <lineage>
        <taxon>Eukaryota</taxon>
        <taxon>Viridiplantae</taxon>
        <taxon>Streptophyta</taxon>
        <taxon>Embryophyta</taxon>
        <taxon>Tracheophyta</taxon>
        <taxon>Spermatophyta</taxon>
        <taxon>Magnoliopsida</taxon>
        <taxon>Liliopsida</taxon>
        <taxon>Araceae</taxon>
        <taxon>Lemnoideae</taxon>
        <taxon>Spirodela</taxon>
    </lineage>
</organism>
<dbReference type="Pfam" id="PF20430">
    <property type="entry name" value="Eplus_motif"/>
    <property type="match status" value="1"/>
</dbReference>
<feature type="repeat" description="PPR" evidence="2">
    <location>
        <begin position="628"/>
        <end position="662"/>
    </location>
</feature>
<dbReference type="FunFam" id="1.25.40.10:FF:000344">
    <property type="entry name" value="Pentatricopeptide repeat-containing protein"/>
    <property type="match status" value="1"/>
</dbReference>
<dbReference type="GO" id="GO:0008270">
    <property type="term" value="F:zinc ion binding"/>
    <property type="evidence" value="ECO:0007669"/>
    <property type="project" value="InterPro"/>
</dbReference>
<dbReference type="GO" id="GO:0003723">
    <property type="term" value="F:RNA binding"/>
    <property type="evidence" value="ECO:0007669"/>
    <property type="project" value="InterPro"/>
</dbReference>
<dbReference type="Proteomes" id="UP000663760">
    <property type="component" value="Chromosome 5"/>
</dbReference>
<dbReference type="PANTHER" id="PTHR47926:SF445">
    <property type="entry name" value="DYW DOMAIN-CONTAINING PROTEIN"/>
    <property type="match status" value="1"/>
</dbReference>
<dbReference type="InterPro" id="IPR002885">
    <property type="entry name" value="PPR_rpt"/>
</dbReference>
<dbReference type="InterPro" id="IPR046849">
    <property type="entry name" value="E2_motif"/>
</dbReference>
<dbReference type="InterPro" id="IPR032867">
    <property type="entry name" value="DYW_dom"/>
</dbReference>
<name>A0A7I8KI19_SPIIN</name>
<sequence>MPLICISRPTPTTAAGTLRLLQSWVSSLSAPAACFASLLQECRSLRRARSIHQQLLSGGAAVPPAPPRLAVPLVAAYAACGALADALRTLESLCPQSTFCWNLLIKHEACRGLPFRAFSLCARMRRHGTPPDGFTFPYILKACSELRSLLRGASVHAVVCREGFVSNVFACNALVAMYGRCGAPENARRMFDEMLQLGIEDVVSWNSMVASHTQNGELALALETFGQMRSSLARPCSPDEVSLVNILPACASMGASSQGKQVHGFAYRRGLFSDLFVGNAIVDLYAKCGMMRDALGVFERMEVKDVVSWNAMVTGYSQNGDFDGALRLFEEMNREKVTLNVVTWSAVIAGYAQRGHGHEALGVFRRMQASGSEPNAITIISILSACASVGALAQGMELHAHALRRCLMTWGSVGGGAEEDLMVLNALADMYCKCKSFDRARAMFDQVPARERNVVTWTVMIGGYAQHGDANAALELFSQMVRQEKPVSPNAFTISCVLMASARLAALHVGMQVHAYVVRRRFEATMLHVANCLIDMYSKCGDVDAAHGVFGEMPERNGVSWASLMSGYGAHGRGGDVLRIFAQMLEAGLEPDGVVFLILLYACSHSGMVEQGLAYFRGMAGEFGVAAGPEHYACMVDILGRAGRLDDAEKLIDEMPMKPTPVVWVALLSACRLHADLRLAERASGELSQLGFDYDGSYTLLSNIYAKAGRWQDVARVRGLMRKMGVKKRPGCSWVQGRKGATTFYVGDRTHPQSAQIYALLSSLIQRIKVLGYTPQTGFALHDVDEEEKTSLLMEHSEKLALAFGILTSLPGAPIRITKNLRVCGDCHSAMGFISRVVEHEIILRDSSRFHRFKDGSCSCGGYW</sequence>
<protein>
    <recommendedName>
        <fullName evidence="3">DYW domain-containing protein</fullName>
    </recommendedName>
</protein>
<keyword evidence="1" id="KW-0677">Repeat</keyword>
<dbReference type="NCBIfam" id="TIGR00756">
    <property type="entry name" value="PPR"/>
    <property type="match status" value="8"/>
</dbReference>
<feature type="repeat" description="PPR" evidence="2">
    <location>
        <begin position="453"/>
        <end position="487"/>
    </location>
</feature>
<keyword evidence="5" id="KW-1185">Reference proteome</keyword>